<organism evidence="1 2">
    <name type="scientific">Clostridium chauvoei</name>
    <dbReference type="NCBI Taxonomy" id="46867"/>
    <lineage>
        <taxon>Bacteria</taxon>
        <taxon>Bacillati</taxon>
        <taxon>Bacillota</taxon>
        <taxon>Clostridia</taxon>
        <taxon>Eubacteriales</taxon>
        <taxon>Clostridiaceae</taxon>
        <taxon>Clostridium</taxon>
    </lineage>
</organism>
<sequence length="230" mass="26661">MANMKFSFLKNSAETTNIEKRDDYPILDPIVIEFISKEFPDLSKNITKSLNNLKETLESSIDSIEDRSSEIVKSNRDFSLSGEYRSASIRLHEISISIDKYINWVNSNSSLQKSSIENDTEKVIKTTDTITNINIVSKNELFVFDDFTGKSPKSFELDNLNILVDSWEDLIMKTADTLIKHYKHNKELNLEVPKIDVVDSKKSIQNDFRDTIIEMLLEYKIDPYKYKIKL</sequence>
<evidence type="ECO:0000313" key="2">
    <source>
        <dbReference type="Proteomes" id="UP000775179"/>
    </source>
</evidence>
<evidence type="ECO:0000313" key="1">
    <source>
        <dbReference type="EMBL" id="MBX7290052.1"/>
    </source>
</evidence>
<protein>
    <submittedName>
        <fullName evidence="1">Uncharacterized protein</fullName>
    </submittedName>
</protein>
<name>A0ABD4RFA3_9CLOT</name>
<dbReference type="EMBL" id="JAIFTX010000005">
    <property type="protein sequence ID" value="MBX7290052.1"/>
    <property type="molecule type" value="Genomic_DNA"/>
</dbReference>
<comment type="caution">
    <text evidence="1">The sequence shown here is derived from an EMBL/GenBank/DDBJ whole genome shotgun (WGS) entry which is preliminary data.</text>
</comment>
<dbReference type="AlphaFoldDB" id="A0ABD4RFA3"/>
<accession>A0ABD4RFA3</accession>
<dbReference type="GeneID" id="66301258"/>
<dbReference type="Proteomes" id="UP000775179">
    <property type="component" value="Unassembled WGS sequence"/>
</dbReference>
<dbReference type="KEGG" id="cchv:BTM20_05215"/>
<dbReference type="RefSeq" id="WP_021875250.1">
    <property type="nucleotide sequence ID" value="NZ_CP018624.1"/>
</dbReference>
<reference evidence="1 2" key="1">
    <citation type="submission" date="2021-08" db="EMBL/GenBank/DDBJ databases">
        <title>Genome sequence analysis of Clostridium chauvoei strains of European origin and evaluation of typing options for outbreak investigations.</title>
        <authorList>
            <person name="Abdel-Glil M."/>
            <person name="Thomas P."/>
            <person name="Seyboldt C."/>
        </authorList>
    </citation>
    <scope>NUCLEOTIDE SEQUENCE [LARGE SCALE GENOMIC DNA]</scope>
    <source>
        <strain evidence="1 2">S0260-09</strain>
    </source>
</reference>
<gene>
    <name evidence="1" type="ORF">K4H94_03175</name>
</gene>
<proteinExistence type="predicted"/>